<dbReference type="EMBL" id="CP114029">
    <property type="protein sequence ID" value="WAP69343.1"/>
    <property type="molecule type" value="Genomic_DNA"/>
</dbReference>
<evidence type="ECO:0000313" key="2">
    <source>
        <dbReference type="EMBL" id="WAP69343.1"/>
    </source>
</evidence>
<name>A0ABY7C3J9_9HYPH</name>
<gene>
    <name evidence="2" type="ORF">OH818_03345</name>
</gene>
<protein>
    <submittedName>
        <fullName evidence="2">ACT domain-containing protein</fullName>
    </submittedName>
</protein>
<dbReference type="RefSeq" id="WP_268881783.1">
    <property type="nucleotide sequence ID" value="NZ_CP114029.1"/>
</dbReference>
<evidence type="ECO:0000313" key="3">
    <source>
        <dbReference type="Proteomes" id="UP001164020"/>
    </source>
</evidence>
<dbReference type="InterPro" id="IPR027795">
    <property type="entry name" value="CASTOR_ACT_dom"/>
</dbReference>
<accession>A0ABY7C3J9</accession>
<dbReference type="SUPFAM" id="SSF55021">
    <property type="entry name" value="ACT-like"/>
    <property type="match status" value="1"/>
</dbReference>
<evidence type="ECO:0000259" key="1">
    <source>
        <dbReference type="Pfam" id="PF13840"/>
    </source>
</evidence>
<keyword evidence="3" id="KW-1185">Reference proteome</keyword>
<organism evidence="2 3">
    <name type="scientific">Jiella pelagia</name>
    <dbReference type="NCBI Taxonomy" id="2986949"/>
    <lineage>
        <taxon>Bacteria</taxon>
        <taxon>Pseudomonadati</taxon>
        <taxon>Pseudomonadota</taxon>
        <taxon>Alphaproteobacteria</taxon>
        <taxon>Hyphomicrobiales</taxon>
        <taxon>Aurantimonadaceae</taxon>
        <taxon>Jiella</taxon>
    </lineage>
</organism>
<dbReference type="Pfam" id="PF13840">
    <property type="entry name" value="ACT_7"/>
    <property type="match status" value="1"/>
</dbReference>
<proteinExistence type="predicted"/>
<feature type="domain" description="CASTOR ACT" evidence="1">
    <location>
        <begin position="2"/>
        <end position="55"/>
    </location>
</feature>
<dbReference type="Proteomes" id="UP001164020">
    <property type="component" value="Chromosome"/>
</dbReference>
<reference evidence="2" key="1">
    <citation type="submission" date="2022-12" db="EMBL/GenBank/DDBJ databases">
        <title>Jiella pelagia sp. nov., isolated from phosphonate enriched culture of Northwest Pacific surface seawater.</title>
        <authorList>
            <person name="Shin D.Y."/>
            <person name="Hwang C.Y."/>
        </authorList>
    </citation>
    <scope>NUCLEOTIDE SEQUENCE</scope>
    <source>
        <strain evidence="2">HL-NP1</strain>
    </source>
</reference>
<dbReference type="InterPro" id="IPR045865">
    <property type="entry name" value="ACT-like_dom_sf"/>
</dbReference>
<sequence length="65" mass="6607">MQFVGPYDFGETGIAAGVLQPLAAAEIGILLVSTFDTDYLFVKIDQAGQAAKVLTAAGHVVAPAG</sequence>
<dbReference type="Gene3D" id="3.30.2130.10">
    <property type="entry name" value="VC0802-like"/>
    <property type="match status" value="1"/>
</dbReference>